<dbReference type="Proteomes" id="UP000295497">
    <property type="component" value="Chromosome"/>
</dbReference>
<feature type="compositionally biased region" description="Low complexity" evidence="1">
    <location>
        <begin position="15"/>
        <end position="55"/>
    </location>
</feature>
<accession>A0A4P2QQN0</accession>
<dbReference type="EMBL" id="CP012672">
    <property type="protein sequence ID" value="AUX32547.1"/>
    <property type="molecule type" value="Genomic_DNA"/>
</dbReference>
<name>A0A4P2QQN0_SORCE</name>
<feature type="region of interest" description="Disordered" evidence="1">
    <location>
        <begin position="13"/>
        <end position="76"/>
    </location>
</feature>
<dbReference type="AlphaFoldDB" id="A0A4P2QQN0"/>
<protein>
    <submittedName>
        <fullName evidence="2">Uncharacterized protein</fullName>
    </submittedName>
</protein>
<evidence type="ECO:0000313" key="2">
    <source>
        <dbReference type="EMBL" id="AUX32547.1"/>
    </source>
</evidence>
<gene>
    <name evidence="2" type="ORF">SOCE836_046880</name>
</gene>
<reference evidence="2 3" key="1">
    <citation type="submission" date="2015-09" db="EMBL/GenBank/DDBJ databases">
        <title>Sorangium comparison.</title>
        <authorList>
            <person name="Zaburannyi N."/>
            <person name="Bunk B."/>
            <person name="Overmann J."/>
            <person name="Mueller R."/>
        </authorList>
    </citation>
    <scope>NUCLEOTIDE SEQUENCE [LARGE SCALE GENOMIC DNA]</scope>
    <source>
        <strain evidence="2 3">So ce836</strain>
    </source>
</reference>
<evidence type="ECO:0000313" key="3">
    <source>
        <dbReference type="Proteomes" id="UP000295497"/>
    </source>
</evidence>
<sequence>MIFAGVLLATGCGRGAAAPGSSSTTAAASGGEHGAQPPAAAAPATAQPAPRASAPDTAADAEHQSAAPEASGDPRIDEIRKKYAEIQADKGLQTSELRMACLGGEGRAEVQLHQKNGAVSKAVLKDIAAGDAGSTYQFYYDNGRLIFALNDAFPFGEPAKTRLLQRRYYYHQGSPILCMRKSVEGPSDKVEALLNQAPNEPVDCSFAPKVERLASLVQKGAAGMDELKKQLCPQPPRQTGR</sequence>
<organism evidence="2 3">
    <name type="scientific">Sorangium cellulosum</name>
    <name type="common">Polyangium cellulosum</name>
    <dbReference type="NCBI Taxonomy" id="56"/>
    <lineage>
        <taxon>Bacteria</taxon>
        <taxon>Pseudomonadati</taxon>
        <taxon>Myxococcota</taxon>
        <taxon>Polyangia</taxon>
        <taxon>Polyangiales</taxon>
        <taxon>Polyangiaceae</taxon>
        <taxon>Sorangium</taxon>
    </lineage>
</organism>
<evidence type="ECO:0000256" key="1">
    <source>
        <dbReference type="SAM" id="MobiDB-lite"/>
    </source>
</evidence>
<proteinExistence type="predicted"/>